<evidence type="ECO:0000313" key="3">
    <source>
        <dbReference type="Proteomes" id="UP000198802"/>
    </source>
</evidence>
<reference evidence="3" key="1">
    <citation type="submission" date="2015-11" db="EMBL/GenBank/DDBJ databases">
        <authorList>
            <person name="Varghese N."/>
        </authorList>
    </citation>
    <scope>NUCLEOTIDE SEQUENCE [LARGE SCALE GENOMIC DNA]</scope>
    <source>
        <strain evidence="3">DSM 45899</strain>
    </source>
</reference>
<evidence type="ECO:0000313" key="2">
    <source>
        <dbReference type="EMBL" id="CUU55360.1"/>
    </source>
</evidence>
<sequence>MVARLSVRGRTAVVIGAGGLATLNLGVLPGPAFASVGVAVIVGASRGMFSLVEAAPVADLWGAERFARRNRTRTQHRRRPRSRGDSGSLEPLRRRPPPGTARPVSPLTARRPQPDGHSQTATA</sequence>
<protein>
    <submittedName>
        <fullName evidence="2">Uncharacterized protein</fullName>
    </submittedName>
</protein>
<gene>
    <name evidence="2" type="ORF">Ga0074812_1058</name>
</gene>
<dbReference type="AlphaFoldDB" id="A0A0S4QIJ4"/>
<organism evidence="2 3">
    <name type="scientific">Parafrankia irregularis</name>
    <dbReference type="NCBI Taxonomy" id="795642"/>
    <lineage>
        <taxon>Bacteria</taxon>
        <taxon>Bacillati</taxon>
        <taxon>Actinomycetota</taxon>
        <taxon>Actinomycetes</taxon>
        <taxon>Frankiales</taxon>
        <taxon>Frankiaceae</taxon>
        <taxon>Parafrankia</taxon>
    </lineage>
</organism>
<feature type="compositionally biased region" description="Basic residues" evidence="1">
    <location>
        <begin position="68"/>
        <end position="81"/>
    </location>
</feature>
<feature type="region of interest" description="Disordered" evidence="1">
    <location>
        <begin position="67"/>
        <end position="123"/>
    </location>
</feature>
<dbReference type="RefSeq" id="WP_091273815.1">
    <property type="nucleotide sequence ID" value="NZ_FAOZ01000005.1"/>
</dbReference>
<accession>A0A0S4QIJ4</accession>
<dbReference type="Proteomes" id="UP000198802">
    <property type="component" value="Unassembled WGS sequence"/>
</dbReference>
<name>A0A0S4QIJ4_9ACTN</name>
<evidence type="ECO:0000256" key="1">
    <source>
        <dbReference type="SAM" id="MobiDB-lite"/>
    </source>
</evidence>
<proteinExistence type="predicted"/>
<dbReference type="EMBL" id="FAOZ01000005">
    <property type="protein sequence ID" value="CUU55360.1"/>
    <property type="molecule type" value="Genomic_DNA"/>
</dbReference>
<keyword evidence="3" id="KW-1185">Reference proteome</keyword>